<feature type="compositionally biased region" description="Low complexity" evidence="1">
    <location>
        <begin position="616"/>
        <end position="631"/>
    </location>
</feature>
<dbReference type="PANTHER" id="PTHR11439">
    <property type="entry name" value="GAG-POL-RELATED RETROTRANSPOSON"/>
    <property type="match status" value="1"/>
</dbReference>
<accession>A0A699H4N6</accession>
<sequence length="845" mass="95607">MHNNIMAAGSRDRPPMLAMGRYAQWRSRFLRYIDTKPNGDTLRKCILEGPYTPSTVIISAVPATEISLAVPEQITVETTLNMSPENKAHFESEKEAIHLILTEIRDEIYSTIDACKTAHEMWEAIERLQQAKNANPLTLVATAQSHQDPYYQAPKSSKSYAPTSKASLPTRSHATTKNKGKEIAKPNTPPSESASKEDSDHEQAQKDTNMQKNLTLIAKYFKKLYKPTNNNLRTSTNSKNKNVETTLRYRNDNQTGQFGNQRTVNVARARETVGIQNDQNVVACDDERVIHKTTVSRPQLRSNQMKDKVVLHNSNLKSKTSNVNAVCATCEKCLVDSDHFACVTKNFNDVNASTKKHNVVPVSTTKPKCQANKSVATPRKTVASESTIQKSKSYYRMLYEKTSTVCFGNDQFALILGYGDLVQGNITINRVYYVEGLNYNLFSIGQFYDAGLEVAFRKSTCFVRDLQGNDLLTGNRGSDLYTISLQETSSLTSIYLMAKASPTQAWSKGYRVYNKRTRLIVESINLRFDEIKEMSETSVANDTSGLVPQRQKASDYDNSDPVPQLQIVFPSADTIVPSQQELDLLFGPLYDEFFNACTSSVNKSFSPTKNSKQQDTPPTTNNPSSTKLSNPITNIHAKENNDNQAEDSQIQQHEFINPFCTSEAMADSAWIEAMQEELHQFDRLQVWELVDKPFGKNEVYVAQPDGFVDYDHPEKDCTAMSLAVAEYVALSASCAQVMWMRTQLKDYGFNYNKIPLYCDSQSAISISCNLVQHSRTKHIHTRYNFIKEHVENGIIELYFLRIEYQLADMFTKALPEDRFQYLVRRIDCNWDPNDKGECTHMCTYP</sequence>
<feature type="compositionally biased region" description="Basic and acidic residues" evidence="1">
    <location>
        <begin position="194"/>
        <end position="205"/>
    </location>
</feature>
<dbReference type="AlphaFoldDB" id="A0A699H4N6"/>
<dbReference type="PANTHER" id="PTHR11439:SF483">
    <property type="entry name" value="PEPTIDE SYNTHASE GLIP-LIKE, PUTATIVE (AFU_ORTHOLOGUE AFUA_3G12920)-RELATED"/>
    <property type="match status" value="1"/>
</dbReference>
<name>A0A699H4N6_TANCI</name>
<gene>
    <name evidence="2" type="ORF">Tci_296421</name>
</gene>
<proteinExistence type="predicted"/>
<reference evidence="2" key="1">
    <citation type="journal article" date="2019" name="Sci. Rep.">
        <title>Draft genome of Tanacetum cinerariifolium, the natural source of mosquito coil.</title>
        <authorList>
            <person name="Yamashiro T."/>
            <person name="Shiraishi A."/>
            <person name="Satake H."/>
            <person name="Nakayama K."/>
        </authorList>
    </citation>
    <scope>NUCLEOTIDE SEQUENCE</scope>
</reference>
<feature type="region of interest" description="Disordered" evidence="1">
    <location>
        <begin position="604"/>
        <end position="631"/>
    </location>
</feature>
<evidence type="ECO:0000256" key="1">
    <source>
        <dbReference type="SAM" id="MobiDB-lite"/>
    </source>
</evidence>
<evidence type="ECO:0000313" key="2">
    <source>
        <dbReference type="EMBL" id="GEX24446.1"/>
    </source>
</evidence>
<organism evidence="2">
    <name type="scientific">Tanacetum cinerariifolium</name>
    <name type="common">Dalmatian daisy</name>
    <name type="synonym">Chrysanthemum cinerariifolium</name>
    <dbReference type="NCBI Taxonomy" id="118510"/>
    <lineage>
        <taxon>Eukaryota</taxon>
        <taxon>Viridiplantae</taxon>
        <taxon>Streptophyta</taxon>
        <taxon>Embryophyta</taxon>
        <taxon>Tracheophyta</taxon>
        <taxon>Spermatophyta</taxon>
        <taxon>Magnoliopsida</taxon>
        <taxon>eudicotyledons</taxon>
        <taxon>Gunneridae</taxon>
        <taxon>Pentapetalae</taxon>
        <taxon>asterids</taxon>
        <taxon>campanulids</taxon>
        <taxon>Asterales</taxon>
        <taxon>Asteraceae</taxon>
        <taxon>Asteroideae</taxon>
        <taxon>Anthemideae</taxon>
        <taxon>Anthemidinae</taxon>
        <taxon>Tanacetum</taxon>
    </lineage>
</organism>
<feature type="compositionally biased region" description="Polar residues" evidence="1">
    <location>
        <begin position="154"/>
        <end position="177"/>
    </location>
</feature>
<feature type="compositionally biased region" description="Polar residues" evidence="1">
    <location>
        <begin position="604"/>
        <end position="615"/>
    </location>
</feature>
<comment type="caution">
    <text evidence="2">The sequence shown here is derived from an EMBL/GenBank/DDBJ whole genome shotgun (WGS) entry which is preliminary data.</text>
</comment>
<protein>
    <submittedName>
        <fullName evidence="2">Retrovirus-related Pol polyprotein from transposon TNT 1-94</fullName>
    </submittedName>
</protein>
<feature type="region of interest" description="Disordered" evidence="1">
    <location>
        <begin position="149"/>
        <end position="211"/>
    </location>
</feature>
<dbReference type="EMBL" id="BKCJ010097248">
    <property type="protein sequence ID" value="GEX24446.1"/>
    <property type="molecule type" value="Genomic_DNA"/>
</dbReference>
<dbReference type="CDD" id="cd09272">
    <property type="entry name" value="RNase_HI_RT_Ty1"/>
    <property type="match status" value="1"/>
</dbReference>
<feature type="region of interest" description="Disordered" evidence="1">
    <location>
        <begin position="539"/>
        <end position="561"/>
    </location>
</feature>